<feature type="transmembrane region" description="Helical" evidence="1">
    <location>
        <begin position="230"/>
        <end position="249"/>
    </location>
</feature>
<organism evidence="2 3">
    <name type="scientific">Candidatus Gallitreponema excrementavium</name>
    <dbReference type="NCBI Taxonomy" id="2840840"/>
    <lineage>
        <taxon>Bacteria</taxon>
        <taxon>Pseudomonadati</taxon>
        <taxon>Spirochaetota</taxon>
        <taxon>Spirochaetia</taxon>
        <taxon>Spirochaetales</taxon>
        <taxon>Candidatus Gallitreponema</taxon>
    </lineage>
</organism>
<feature type="transmembrane region" description="Helical" evidence="1">
    <location>
        <begin position="205"/>
        <end position="224"/>
    </location>
</feature>
<feature type="transmembrane region" description="Helical" evidence="1">
    <location>
        <begin position="156"/>
        <end position="184"/>
    </location>
</feature>
<dbReference type="Pfam" id="PF04018">
    <property type="entry name" value="VCA0040-like"/>
    <property type="match status" value="1"/>
</dbReference>
<dbReference type="PANTHER" id="PTHR37308">
    <property type="entry name" value="INTEGRAL MEMBRANE PROTEIN"/>
    <property type="match status" value="1"/>
</dbReference>
<dbReference type="AlphaFoldDB" id="A0A9D9HN36"/>
<feature type="transmembrane region" description="Helical" evidence="1">
    <location>
        <begin position="85"/>
        <end position="104"/>
    </location>
</feature>
<accession>A0A9D9HN36</accession>
<feature type="transmembrane region" description="Helical" evidence="1">
    <location>
        <begin position="12"/>
        <end position="32"/>
    </location>
</feature>
<reference evidence="2" key="1">
    <citation type="submission" date="2020-10" db="EMBL/GenBank/DDBJ databases">
        <authorList>
            <person name="Gilroy R."/>
        </authorList>
    </citation>
    <scope>NUCLEOTIDE SEQUENCE</scope>
    <source>
        <strain evidence="2">10532</strain>
    </source>
</reference>
<feature type="transmembrane region" description="Helical" evidence="1">
    <location>
        <begin position="53"/>
        <end position="73"/>
    </location>
</feature>
<protein>
    <submittedName>
        <fullName evidence="2">DUF368 domain-containing protein</fullName>
    </submittedName>
</protein>
<dbReference type="PANTHER" id="PTHR37308:SF1">
    <property type="entry name" value="POLYPRENYL-PHOSPHATE TRANSPORTER"/>
    <property type="match status" value="1"/>
</dbReference>
<reference evidence="2" key="2">
    <citation type="journal article" date="2021" name="PeerJ">
        <title>Extensive microbial diversity within the chicken gut microbiome revealed by metagenomics and culture.</title>
        <authorList>
            <person name="Gilroy R."/>
            <person name="Ravi A."/>
            <person name="Getino M."/>
            <person name="Pursley I."/>
            <person name="Horton D.L."/>
            <person name="Alikhan N.F."/>
            <person name="Baker D."/>
            <person name="Gharbi K."/>
            <person name="Hall N."/>
            <person name="Watson M."/>
            <person name="Adriaenssens E.M."/>
            <person name="Foster-Nyarko E."/>
            <person name="Jarju S."/>
            <person name="Secka A."/>
            <person name="Antonio M."/>
            <person name="Oren A."/>
            <person name="Chaudhuri R.R."/>
            <person name="La Ragione R."/>
            <person name="Hildebrand F."/>
            <person name="Pallen M.J."/>
        </authorList>
    </citation>
    <scope>NUCLEOTIDE SEQUENCE</scope>
    <source>
        <strain evidence="2">10532</strain>
    </source>
</reference>
<comment type="caution">
    <text evidence="2">The sequence shown here is derived from an EMBL/GenBank/DDBJ whole genome shotgun (WGS) entry which is preliminary data.</text>
</comment>
<feature type="transmembrane region" description="Helical" evidence="1">
    <location>
        <begin position="256"/>
        <end position="273"/>
    </location>
</feature>
<keyword evidence="1" id="KW-0812">Transmembrane</keyword>
<evidence type="ECO:0000256" key="1">
    <source>
        <dbReference type="SAM" id="Phobius"/>
    </source>
</evidence>
<dbReference type="InterPro" id="IPR007163">
    <property type="entry name" value="VCA0040-like"/>
</dbReference>
<sequence length="281" mass="31557">MKEILVKIIHGFIIGAGGLLPGVSGGNFALAFGYYQKLLSWIGDLRKNFKNNFIFFFPVALGAVLGFVVAGVLMSSLFDRWEMEMIFVFSGCLFGTLPGLFSGVKSKIQNEKKSHLVFYLLLFLIFLLLGVSVIIFNSKYLLVTGKSDFFSYLPEFLKWFLSGMIIGIGILIPGSSAAIVLIFLGVYPELMNSIKIIDLNILYKVFLGLIFSIVIFSKFLSWIFCKFDKASHVVILGIVSGSGWIFLPWLRDNKNLLICLILLLAGFIFSFVFEKWVNKNE</sequence>
<dbReference type="Proteomes" id="UP000823638">
    <property type="component" value="Unassembled WGS sequence"/>
</dbReference>
<name>A0A9D9HN36_9SPIR</name>
<proteinExistence type="predicted"/>
<dbReference type="EMBL" id="JADIMM010000015">
    <property type="protein sequence ID" value="MBO8456715.1"/>
    <property type="molecule type" value="Genomic_DNA"/>
</dbReference>
<evidence type="ECO:0000313" key="2">
    <source>
        <dbReference type="EMBL" id="MBO8456715.1"/>
    </source>
</evidence>
<keyword evidence="1" id="KW-1133">Transmembrane helix</keyword>
<gene>
    <name evidence="2" type="ORF">IAA81_00615</name>
</gene>
<keyword evidence="1" id="KW-0472">Membrane</keyword>
<feature type="transmembrane region" description="Helical" evidence="1">
    <location>
        <begin position="116"/>
        <end position="136"/>
    </location>
</feature>
<evidence type="ECO:0000313" key="3">
    <source>
        <dbReference type="Proteomes" id="UP000823638"/>
    </source>
</evidence>